<dbReference type="Pfam" id="PF00144">
    <property type="entry name" value="Beta-lactamase"/>
    <property type="match status" value="1"/>
</dbReference>
<sequence>MAEPAPPSLPAHRRWRWLLAGLAVAGCAAALWLILGAPRQADAVAVVQLEVVDRPRLPPKVDYRRLEARIERLMQERGMVGLAVGAVEDGQVRFARGYGETVAESGAAVTPDTVFRWASVSKGVASALVARLAADGRLSLDAKLDSMGTTLTLPADSRGVTIAHVLSHRVGLVRNAWDDRLEAGEDPKLLRAGLGTLAPLCPPGTCYGYQNIAFDAASEIVERASGKRYADAASSMLFGPLGMTQASIGLEGLQRAKSWAHPHRGNRQPTTVKESYYRVPAAGGVNSSIRDLLRWMQAQMGEMPAVLPKETLETLHRPRVATLPTRRRGAMDRALTGAAYGLGWRSFTYAGHALVGHRGSVDGYGSLILFDPELKSGIVMLWNSNHSQAARLQLEFFDLLYGLPATNWLELEDAPAPLSDEPVHAGP</sequence>
<dbReference type="SUPFAM" id="SSF56601">
    <property type="entry name" value="beta-lactamase/transpeptidase-like"/>
    <property type="match status" value="1"/>
</dbReference>
<dbReference type="EMBL" id="JACIIV010000011">
    <property type="protein sequence ID" value="MBB6227586.1"/>
    <property type="molecule type" value="Genomic_DNA"/>
</dbReference>
<accession>A0A841L5Q4</accession>
<keyword evidence="2" id="KW-0378">Hydrolase</keyword>
<dbReference type="Proteomes" id="UP000538147">
    <property type="component" value="Unassembled WGS sequence"/>
</dbReference>
<dbReference type="InterPro" id="IPR001466">
    <property type="entry name" value="Beta-lactam-related"/>
</dbReference>
<feature type="domain" description="Beta-lactamase-related" evidence="1">
    <location>
        <begin position="67"/>
        <end position="391"/>
    </location>
</feature>
<dbReference type="InterPro" id="IPR012338">
    <property type="entry name" value="Beta-lactam/transpept-like"/>
</dbReference>
<comment type="caution">
    <text evidence="2">The sequence shown here is derived from an EMBL/GenBank/DDBJ whole genome shotgun (WGS) entry which is preliminary data.</text>
</comment>
<evidence type="ECO:0000313" key="3">
    <source>
        <dbReference type="Proteomes" id="UP000538147"/>
    </source>
</evidence>
<dbReference type="PANTHER" id="PTHR46825:SF15">
    <property type="entry name" value="BETA-LACTAMASE-RELATED DOMAIN-CONTAINING PROTEIN"/>
    <property type="match status" value="1"/>
</dbReference>
<evidence type="ECO:0000259" key="1">
    <source>
        <dbReference type="Pfam" id="PF00144"/>
    </source>
</evidence>
<dbReference type="EC" id="3.5.2.6" evidence="2"/>
<reference evidence="2 3" key="1">
    <citation type="submission" date="2020-08" db="EMBL/GenBank/DDBJ databases">
        <title>Genomic Encyclopedia of Type Strains, Phase IV (KMG-IV): sequencing the most valuable type-strain genomes for metagenomic binning, comparative biology and taxonomic classification.</title>
        <authorList>
            <person name="Goeker M."/>
        </authorList>
    </citation>
    <scope>NUCLEOTIDE SEQUENCE [LARGE SCALE GENOMIC DNA]</scope>
    <source>
        <strain evidence="2 3">DSM 102189</strain>
    </source>
</reference>
<dbReference type="Gene3D" id="3.40.710.10">
    <property type="entry name" value="DD-peptidase/beta-lactamase superfamily"/>
    <property type="match status" value="1"/>
</dbReference>
<dbReference type="InterPro" id="IPR050491">
    <property type="entry name" value="AmpC-like"/>
</dbReference>
<protein>
    <submittedName>
        <fullName evidence="2">Beta-lactamase class C</fullName>
        <ecNumber evidence="2">3.5.2.6</ecNumber>
    </submittedName>
</protein>
<proteinExistence type="predicted"/>
<dbReference type="PANTHER" id="PTHR46825">
    <property type="entry name" value="D-ALANYL-D-ALANINE-CARBOXYPEPTIDASE/ENDOPEPTIDASE AMPH"/>
    <property type="match status" value="1"/>
</dbReference>
<gene>
    <name evidence="2" type="ORF">FHS79_001755</name>
</gene>
<name>A0A841L5Q4_9SPHN</name>
<dbReference type="GO" id="GO:0008800">
    <property type="term" value="F:beta-lactamase activity"/>
    <property type="evidence" value="ECO:0007669"/>
    <property type="project" value="UniProtKB-EC"/>
</dbReference>
<dbReference type="AlphaFoldDB" id="A0A841L5Q4"/>
<organism evidence="2 3">
    <name type="scientific">Polymorphobacter multimanifer</name>
    <dbReference type="NCBI Taxonomy" id="1070431"/>
    <lineage>
        <taxon>Bacteria</taxon>
        <taxon>Pseudomonadati</taxon>
        <taxon>Pseudomonadota</taxon>
        <taxon>Alphaproteobacteria</taxon>
        <taxon>Sphingomonadales</taxon>
        <taxon>Sphingosinicellaceae</taxon>
        <taxon>Polymorphobacter</taxon>
    </lineage>
</organism>
<keyword evidence="3" id="KW-1185">Reference proteome</keyword>
<evidence type="ECO:0000313" key="2">
    <source>
        <dbReference type="EMBL" id="MBB6227586.1"/>
    </source>
</evidence>
<dbReference type="RefSeq" id="WP_184198428.1">
    <property type="nucleotide sequence ID" value="NZ_JACIIV010000011.1"/>
</dbReference>